<dbReference type="GO" id="GO:0003700">
    <property type="term" value="F:DNA-binding transcription factor activity"/>
    <property type="evidence" value="ECO:0007669"/>
    <property type="project" value="TreeGrafter"/>
</dbReference>
<comment type="caution">
    <text evidence="6">The sequence shown here is derived from an EMBL/GenBank/DDBJ whole genome shotgun (WGS) entry which is preliminary data.</text>
</comment>
<dbReference type="PROSITE" id="PS50042">
    <property type="entry name" value="CNMP_BINDING_3"/>
    <property type="match status" value="1"/>
</dbReference>
<dbReference type="InterPro" id="IPR050397">
    <property type="entry name" value="Env_Response_Regulators"/>
</dbReference>
<keyword evidence="2" id="KW-0238">DNA-binding</keyword>
<name>A0A6L9MY97_9ALTE</name>
<evidence type="ECO:0000313" key="6">
    <source>
        <dbReference type="EMBL" id="NDW23117.1"/>
    </source>
</evidence>
<evidence type="ECO:0000259" key="5">
    <source>
        <dbReference type="PROSITE" id="PS51063"/>
    </source>
</evidence>
<keyword evidence="7" id="KW-1185">Reference proteome</keyword>
<evidence type="ECO:0000256" key="2">
    <source>
        <dbReference type="ARBA" id="ARBA00023125"/>
    </source>
</evidence>
<proteinExistence type="predicted"/>
<dbReference type="InterPro" id="IPR018490">
    <property type="entry name" value="cNMP-bd_dom_sf"/>
</dbReference>
<dbReference type="SMART" id="SM00100">
    <property type="entry name" value="cNMP"/>
    <property type="match status" value="1"/>
</dbReference>
<protein>
    <submittedName>
        <fullName evidence="6">Cyclic nucleotide-binding domain-containing protein</fullName>
    </submittedName>
</protein>
<dbReference type="InterPro" id="IPR036390">
    <property type="entry name" value="WH_DNA-bd_sf"/>
</dbReference>
<dbReference type="SUPFAM" id="SSF51206">
    <property type="entry name" value="cAMP-binding domain-like"/>
    <property type="match status" value="1"/>
</dbReference>
<feature type="domain" description="HTH crp-type" evidence="5">
    <location>
        <begin position="147"/>
        <end position="220"/>
    </location>
</feature>
<reference evidence="6 7" key="1">
    <citation type="submission" date="2020-01" db="EMBL/GenBank/DDBJ databases">
        <title>Genomes of bacteria type strains.</title>
        <authorList>
            <person name="Chen J."/>
            <person name="Zhu S."/>
            <person name="Yang J."/>
        </authorList>
    </citation>
    <scope>NUCLEOTIDE SEQUENCE [LARGE SCALE GENOMIC DNA]</scope>
    <source>
        <strain evidence="6 7">LMG 22958</strain>
    </source>
</reference>
<dbReference type="CDD" id="cd00038">
    <property type="entry name" value="CAP_ED"/>
    <property type="match status" value="1"/>
</dbReference>
<accession>A0A6L9MY97</accession>
<dbReference type="RefSeq" id="WP_163112744.1">
    <property type="nucleotide sequence ID" value="NZ_JAAAWP010000014.1"/>
</dbReference>
<dbReference type="GO" id="GO:0005829">
    <property type="term" value="C:cytosol"/>
    <property type="evidence" value="ECO:0007669"/>
    <property type="project" value="TreeGrafter"/>
</dbReference>
<dbReference type="Pfam" id="PF00027">
    <property type="entry name" value="cNMP_binding"/>
    <property type="match status" value="1"/>
</dbReference>
<dbReference type="Proteomes" id="UP000478837">
    <property type="component" value="Unassembled WGS sequence"/>
</dbReference>
<evidence type="ECO:0000313" key="7">
    <source>
        <dbReference type="Proteomes" id="UP000478837"/>
    </source>
</evidence>
<dbReference type="PANTHER" id="PTHR24567:SF74">
    <property type="entry name" value="HTH-TYPE TRANSCRIPTIONAL REGULATOR ARCR"/>
    <property type="match status" value="1"/>
</dbReference>
<gene>
    <name evidence="6" type="ORF">GTW09_16495</name>
</gene>
<sequence>MNNFRSVLASSSWFSSLPDHLKEALLSKVRIKHLKSGQQLHAKGEEGVGFYGICAGRLRIVTVNVDGSEMLLALLGPGTWFGEISMFDNLPRTHDSVCEIDSTVAIIPKSAFNELLRKFPELYPHFTALLCARVRSAFQFIDSSAGLSLKHQLVKRLLMLTTSYGQHIPKDSAITLTLSQESLAQMINSCRQTVNKLLGELQNEGLVKRHYGKITIPQPSELFKNY</sequence>
<evidence type="ECO:0000259" key="4">
    <source>
        <dbReference type="PROSITE" id="PS50042"/>
    </source>
</evidence>
<keyword evidence="1" id="KW-0805">Transcription regulation</keyword>
<dbReference type="InterPro" id="IPR014710">
    <property type="entry name" value="RmlC-like_jellyroll"/>
</dbReference>
<dbReference type="PROSITE" id="PS51063">
    <property type="entry name" value="HTH_CRP_2"/>
    <property type="match status" value="1"/>
</dbReference>
<dbReference type="SMART" id="SM00419">
    <property type="entry name" value="HTH_CRP"/>
    <property type="match status" value="1"/>
</dbReference>
<dbReference type="AlphaFoldDB" id="A0A6L9MY97"/>
<evidence type="ECO:0000256" key="3">
    <source>
        <dbReference type="ARBA" id="ARBA00023163"/>
    </source>
</evidence>
<dbReference type="Gene3D" id="2.60.120.10">
    <property type="entry name" value="Jelly Rolls"/>
    <property type="match status" value="1"/>
</dbReference>
<organism evidence="6 7">
    <name type="scientific">Alteromonas hispanica</name>
    <dbReference type="NCBI Taxonomy" id="315421"/>
    <lineage>
        <taxon>Bacteria</taxon>
        <taxon>Pseudomonadati</taxon>
        <taxon>Pseudomonadota</taxon>
        <taxon>Gammaproteobacteria</taxon>
        <taxon>Alteromonadales</taxon>
        <taxon>Alteromonadaceae</taxon>
        <taxon>Alteromonas/Salinimonas group</taxon>
        <taxon>Alteromonas</taxon>
    </lineage>
</organism>
<dbReference type="InterPro" id="IPR000595">
    <property type="entry name" value="cNMP-bd_dom"/>
</dbReference>
<dbReference type="InterPro" id="IPR012318">
    <property type="entry name" value="HTH_CRP"/>
</dbReference>
<feature type="domain" description="Cyclic nucleotide-binding" evidence="4">
    <location>
        <begin position="13"/>
        <end position="116"/>
    </location>
</feature>
<dbReference type="Gene3D" id="1.10.10.10">
    <property type="entry name" value="Winged helix-like DNA-binding domain superfamily/Winged helix DNA-binding domain"/>
    <property type="match status" value="1"/>
</dbReference>
<dbReference type="GO" id="GO:0003677">
    <property type="term" value="F:DNA binding"/>
    <property type="evidence" value="ECO:0007669"/>
    <property type="project" value="UniProtKB-KW"/>
</dbReference>
<dbReference type="Pfam" id="PF13545">
    <property type="entry name" value="HTH_Crp_2"/>
    <property type="match status" value="1"/>
</dbReference>
<dbReference type="InterPro" id="IPR036388">
    <property type="entry name" value="WH-like_DNA-bd_sf"/>
</dbReference>
<evidence type="ECO:0000256" key="1">
    <source>
        <dbReference type="ARBA" id="ARBA00023015"/>
    </source>
</evidence>
<dbReference type="PANTHER" id="PTHR24567">
    <property type="entry name" value="CRP FAMILY TRANSCRIPTIONAL REGULATORY PROTEIN"/>
    <property type="match status" value="1"/>
</dbReference>
<keyword evidence="3" id="KW-0804">Transcription</keyword>
<dbReference type="EMBL" id="JAAAWP010000014">
    <property type="protein sequence ID" value="NDW23117.1"/>
    <property type="molecule type" value="Genomic_DNA"/>
</dbReference>
<dbReference type="SUPFAM" id="SSF46785">
    <property type="entry name" value="Winged helix' DNA-binding domain"/>
    <property type="match status" value="1"/>
</dbReference>